<dbReference type="EMBL" id="GDJX01008705">
    <property type="protein sequence ID" value="JAT59231.1"/>
    <property type="molecule type" value="Transcribed_RNA"/>
</dbReference>
<proteinExistence type="predicted"/>
<feature type="transmembrane region" description="Helical" evidence="1">
    <location>
        <begin position="138"/>
        <end position="161"/>
    </location>
</feature>
<accession>A0A1D1YX62</accession>
<keyword evidence="1" id="KW-1133">Transmembrane helix</keyword>
<reference evidence="2" key="1">
    <citation type="submission" date="2015-07" db="EMBL/GenBank/DDBJ databases">
        <title>Transcriptome Assembly of Anthurium amnicola.</title>
        <authorList>
            <person name="Suzuki J."/>
        </authorList>
    </citation>
    <scope>NUCLEOTIDE SEQUENCE</scope>
</reference>
<dbReference type="AlphaFoldDB" id="A0A1D1YX62"/>
<keyword evidence="1" id="KW-0472">Membrane</keyword>
<dbReference type="InterPro" id="IPR045501">
    <property type="entry name" value="DUF6490"/>
</dbReference>
<organism evidence="2">
    <name type="scientific">Anthurium amnicola</name>
    <dbReference type="NCBI Taxonomy" id="1678845"/>
    <lineage>
        <taxon>Eukaryota</taxon>
        <taxon>Viridiplantae</taxon>
        <taxon>Streptophyta</taxon>
        <taxon>Embryophyta</taxon>
        <taxon>Tracheophyta</taxon>
        <taxon>Spermatophyta</taxon>
        <taxon>Magnoliopsida</taxon>
        <taxon>Liliopsida</taxon>
        <taxon>Araceae</taxon>
        <taxon>Pothoideae</taxon>
        <taxon>Potheae</taxon>
        <taxon>Anthurium</taxon>
    </lineage>
</organism>
<dbReference type="PANTHER" id="PTHR46610:SF3">
    <property type="entry name" value="OS01G0238200 PROTEIN"/>
    <property type="match status" value="1"/>
</dbReference>
<feature type="transmembrane region" description="Helical" evidence="1">
    <location>
        <begin position="75"/>
        <end position="93"/>
    </location>
</feature>
<evidence type="ECO:0000256" key="1">
    <source>
        <dbReference type="SAM" id="Phobius"/>
    </source>
</evidence>
<name>A0A1D1YX62_9ARAE</name>
<keyword evidence="1" id="KW-0812">Transmembrane</keyword>
<protein>
    <submittedName>
        <fullName evidence="2">Malate dehydrogenase</fullName>
    </submittedName>
</protein>
<gene>
    <name evidence="2" type="primary">mdh_7</name>
    <name evidence="2" type="ORF">g.78935</name>
</gene>
<feature type="transmembrane region" description="Helical" evidence="1">
    <location>
        <begin position="114"/>
        <end position="132"/>
    </location>
</feature>
<evidence type="ECO:0000313" key="2">
    <source>
        <dbReference type="EMBL" id="JAT59231.1"/>
    </source>
</evidence>
<dbReference type="Pfam" id="PF20100">
    <property type="entry name" value="DUF6490"/>
    <property type="match status" value="1"/>
</dbReference>
<sequence length="170" mass="18035">MALRAVEGTPLTRLEQCARPRLIFHGSLHVRVPLAPARRPGHAIAMALAGRVATALPPVFLTGSTALALRRAKDASGAAFAAGACLTLLIFLRSARELERQRAPGGAGATRLKVWTWASAAALNGMFSYRVAGTMPSPVVAAAVWVVSGVTTLSAFLLLFFHHKKVMDRN</sequence>
<dbReference type="PANTHER" id="PTHR46610">
    <property type="entry name" value="OS05G0181300 PROTEIN"/>
    <property type="match status" value="1"/>
</dbReference>
<feature type="transmembrane region" description="Helical" evidence="1">
    <location>
        <begin position="48"/>
        <end position="69"/>
    </location>
</feature>